<feature type="modified residue" description="N6-(pyridoxal phosphate)lysine" evidence="4">
    <location>
        <position position="294"/>
    </location>
</feature>
<keyword evidence="1 4" id="KW-0662">Pyridine nucleotide biosynthesis</keyword>
<evidence type="ECO:0000256" key="2">
    <source>
        <dbReference type="ARBA" id="ARBA00022801"/>
    </source>
</evidence>
<dbReference type="InterPro" id="IPR000192">
    <property type="entry name" value="Aminotrans_V_dom"/>
</dbReference>
<feature type="binding site" evidence="4">
    <location>
        <begin position="181"/>
        <end position="184"/>
    </location>
    <ligand>
        <name>pyridoxal 5'-phosphate</name>
        <dbReference type="ChEBI" id="CHEBI:597326"/>
    </ligand>
</feature>
<dbReference type="GO" id="GO:0019805">
    <property type="term" value="P:quinolinate biosynthetic process"/>
    <property type="evidence" value="ECO:0007669"/>
    <property type="project" value="UniProtKB-UniRule"/>
</dbReference>
<feature type="binding site" evidence="4">
    <location>
        <position position="293"/>
    </location>
    <ligand>
        <name>pyridoxal 5'-phosphate</name>
        <dbReference type="ChEBI" id="CHEBI:597326"/>
    </ligand>
</feature>
<dbReference type="SUPFAM" id="SSF53383">
    <property type="entry name" value="PLP-dependent transferases"/>
    <property type="match status" value="1"/>
</dbReference>
<keyword evidence="4 5" id="KW-0963">Cytoplasm</keyword>
<comment type="caution">
    <text evidence="4">Lacks conserved residue(s) required for the propagation of feature annotation.</text>
</comment>
<comment type="similarity">
    <text evidence="4 5">Belongs to the kynureninase family.</text>
</comment>
<evidence type="ECO:0000259" key="6">
    <source>
        <dbReference type="Pfam" id="PF00266"/>
    </source>
</evidence>
<evidence type="ECO:0000313" key="8">
    <source>
        <dbReference type="Proteomes" id="UP000232875"/>
    </source>
</evidence>
<comment type="catalytic activity">
    <reaction evidence="5">
        <text>3-hydroxy-L-kynurenine + H2O = 3-hydroxyanthranilate + L-alanine + H(+)</text>
        <dbReference type="Rhea" id="RHEA:25143"/>
        <dbReference type="ChEBI" id="CHEBI:15377"/>
        <dbReference type="ChEBI" id="CHEBI:15378"/>
        <dbReference type="ChEBI" id="CHEBI:36559"/>
        <dbReference type="ChEBI" id="CHEBI:57972"/>
        <dbReference type="ChEBI" id="CHEBI:58125"/>
        <dbReference type="EC" id="3.7.1.3"/>
    </reaction>
</comment>
<comment type="subunit">
    <text evidence="4 5">Homodimer.</text>
</comment>
<sequence length="539" mass="59113">MHTFSRTAFLDELDGLIPDPNAPHKYKNESLADALTKSDLLGGLRDQYELPRKRDITGNQAIPEDELALYFTGNSLGPLAKLSRHYVAEELDVWSRTGVNGHFSHASGRPWAAQDECVARYAAEMVGAKRSEVAVMATLTQNLHTMLSTFYRPNVPDGIPSPLGHAGTEKRRKIVYEYKAFPSDKYALDSVCLLNGLDPAQVLVPLRPRDGEASLRTEDILAVIDALGRSGEGAMIMLGGVQYFTGQLFEIATIAKAAHAANMLVGLDLAHAFMNVPLQLHDWGIDWAAWCSYKYASAGPGGIAGLFVHERWGKHPIPRPSGWWGHNRATRFTMPETFDPMSGAAGWQVSNPSAIDIAILLGSFETVIEGVKATSSDNALALSGIGSDSDTEEREKLEKLGCGRIMPILRLKSMRLTAYLELLLGPEGFNLESMGVKLCLITPEDPEQRGSQLCIQFLDNASQAEPHKTGSTDQVARFMGKDTLLAKVMELIEKERGVLVDIRYPDVLRMAPLAQFSTYMDVYHACEALAWALGQLQSV</sequence>
<dbReference type="Gene3D" id="3.90.1150.10">
    <property type="entry name" value="Aspartate Aminotransferase, domain 1"/>
    <property type="match status" value="1"/>
</dbReference>
<dbReference type="Pfam" id="PF00266">
    <property type="entry name" value="Aminotran_5"/>
    <property type="match status" value="1"/>
</dbReference>
<dbReference type="InterPro" id="IPR015421">
    <property type="entry name" value="PyrdxlP-dep_Trfase_major"/>
</dbReference>
<name>A0A2N1JGF0_9BASI</name>
<dbReference type="GO" id="GO:0030170">
    <property type="term" value="F:pyridoxal phosphate binding"/>
    <property type="evidence" value="ECO:0007669"/>
    <property type="project" value="UniProtKB-UniRule"/>
</dbReference>
<dbReference type="InterPro" id="IPR015424">
    <property type="entry name" value="PyrdxlP-dep_Trfase"/>
</dbReference>
<dbReference type="PANTHER" id="PTHR14084:SF0">
    <property type="entry name" value="KYNURENINASE"/>
    <property type="match status" value="1"/>
</dbReference>
<dbReference type="GO" id="GO:0005737">
    <property type="term" value="C:cytoplasm"/>
    <property type="evidence" value="ECO:0007669"/>
    <property type="project" value="UniProtKB-SubCell"/>
</dbReference>
<dbReference type="HAMAP" id="MF_01970">
    <property type="entry name" value="Kynureninase"/>
    <property type="match status" value="1"/>
</dbReference>
<dbReference type="AlphaFoldDB" id="A0A2N1JGF0"/>
<evidence type="ECO:0000256" key="3">
    <source>
        <dbReference type="ARBA" id="ARBA00022898"/>
    </source>
</evidence>
<feature type="binding site" evidence="4">
    <location>
        <position position="140"/>
    </location>
    <ligand>
        <name>pyridoxal 5'-phosphate</name>
        <dbReference type="ChEBI" id="CHEBI:597326"/>
    </ligand>
</feature>
<dbReference type="PIRSF" id="PIRSF038800">
    <property type="entry name" value="KYNU"/>
    <property type="match status" value="1"/>
</dbReference>
<comment type="pathway">
    <text evidence="4 5">Amino-acid degradation; L-kynurenine degradation; L-alanine and anthranilate from L-kynurenine: step 1/1.</text>
</comment>
<feature type="binding site" evidence="4">
    <location>
        <position position="268"/>
    </location>
    <ligand>
        <name>pyridoxal 5'-phosphate</name>
        <dbReference type="ChEBI" id="CHEBI:597326"/>
    </ligand>
</feature>
<dbReference type="GO" id="GO:0043420">
    <property type="term" value="P:anthranilate metabolic process"/>
    <property type="evidence" value="ECO:0007669"/>
    <property type="project" value="UniProtKB-UniRule"/>
</dbReference>
<feature type="binding site" evidence="4">
    <location>
        <position position="351"/>
    </location>
    <ligand>
        <name>pyridoxal 5'-phosphate</name>
        <dbReference type="ChEBI" id="CHEBI:597326"/>
    </ligand>
</feature>
<dbReference type="EMBL" id="KZ454987">
    <property type="protein sequence ID" value="PKI85616.1"/>
    <property type="molecule type" value="Genomic_DNA"/>
</dbReference>
<reference evidence="7 8" key="1">
    <citation type="submission" date="2017-10" db="EMBL/GenBank/DDBJ databases">
        <title>A novel species of cold-tolerant Malassezia isolated from bats.</title>
        <authorList>
            <person name="Lorch J.M."/>
            <person name="Palmer J.M."/>
            <person name="Vanderwolf K.J."/>
            <person name="Schmidt K.Z."/>
            <person name="Verant M.L."/>
            <person name="Weller T.J."/>
            <person name="Blehert D.S."/>
        </authorList>
    </citation>
    <scope>NUCLEOTIDE SEQUENCE [LARGE SCALE GENOMIC DNA]</scope>
    <source>
        <strain evidence="7 8">NWHC:44797-103</strain>
    </source>
</reference>
<dbReference type="InterPro" id="IPR010111">
    <property type="entry name" value="Kynureninase"/>
</dbReference>
<comment type="catalytic activity">
    <reaction evidence="4 5">
        <text>L-kynurenine + H2O = anthranilate + L-alanine + H(+)</text>
        <dbReference type="Rhea" id="RHEA:16813"/>
        <dbReference type="ChEBI" id="CHEBI:15377"/>
        <dbReference type="ChEBI" id="CHEBI:15378"/>
        <dbReference type="ChEBI" id="CHEBI:16567"/>
        <dbReference type="ChEBI" id="CHEBI:57959"/>
        <dbReference type="ChEBI" id="CHEBI:57972"/>
        <dbReference type="EC" id="3.7.1.3"/>
    </reaction>
</comment>
<feature type="binding site" evidence="4">
    <location>
        <position position="323"/>
    </location>
    <ligand>
        <name>pyridoxal 5'-phosphate</name>
        <dbReference type="ChEBI" id="CHEBI:597326"/>
    </ligand>
</feature>
<comment type="function">
    <text evidence="4 5">Catalyzes the cleavage of L-kynurenine (L-Kyn) and L-3-hydroxykynurenine (L-3OHKyn) into anthranilic acid (AA) and 3-hydroxyanthranilic acid (3-OHAA), respectively.</text>
</comment>
<feature type="domain" description="Aminotransferase class V" evidence="6">
    <location>
        <begin position="236"/>
        <end position="311"/>
    </location>
</feature>
<evidence type="ECO:0000256" key="4">
    <source>
        <dbReference type="HAMAP-Rule" id="MF_03017"/>
    </source>
</evidence>
<dbReference type="UniPathway" id="UPA00253">
    <property type="reaction ID" value="UER00329"/>
</dbReference>
<protein>
    <recommendedName>
        <fullName evidence="4 5">Kynureninase</fullName>
        <ecNumber evidence="4 5">3.7.1.3</ecNumber>
    </recommendedName>
    <alternativeName>
        <fullName evidence="4">Biosynthesis of nicotinic acid protein 5</fullName>
    </alternativeName>
    <alternativeName>
        <fullName evidence="4">L-kynurenine hydrolase</fullName>
    </alternativeName>
</protein>
<proteinExistence type="inferred from homology"/>
<comment type="cofactor">
    <cofactor evidence="4 5">
        <name>pyridoxal 5'-phosphate</name>
        <dbReference type="ChEBI" id="CHEBI:597326"/>
    </cofactor>
</comment>
<keyword evidence="8" id="KW-1185">Reference proteome</keyword>
<dbReference type="InterPro" id="IPR015422">
    <property type="entry name" value="PyrdxlP-dep_Trfase_small"/>
</dbReference>
<organism evidence="7 8">
    <name type="scientific">Malassezia vespertilionis</name>
    <dbReference type="NCBI Taxonomy" id="2020962"/>
    <lineage>
        <taxon>Eukaryota</taxon>
        <taxon>Fungi</taxon>
        <taxon>Dikarya</taxon>
        <taxon>Basidiomycota</taxon>
        <taxon>Ustilaginomycotina</taxon>
        <taxon>Malasseziomycetes</taxon>
        <taxon>Malasseziales</taxon>
        <taxon>Malasseziaceae</taxon>
        <taxon>Malassezia</taxon>
    </lineage>
</organism>
<feature type="binding site" evidence="4">
    <location>
        <position position="139"/>
    </location>
    <ligand>
        <name>pyridoxal 5'-phosphate</name>
        <dbReference type="ChEBI" id="CHEBI:597326"/>
    </ligand>
</feature>
<dbReference type="NCBIfam" id="TIGR01814">
    <property type="entry name" value="kynureninase"/>
    <property type="match status" value="1"/>
</dbReference>
<dbReference type="GO" id="GO:0097053">
    <property type="term" value="P:L-kynurenine catabolic process"/>
    <property type="evidence" value="ECO:0007669"/>
    <property type="project" value="UniProtKB-UniRule"/>
</dbReference>
<accession>A0A2N1JGF0</accession>
<evidence type="ECO:0000256" key="5">
    <source>
        <dbReference type="PIRNR" id="PIRNR038800"/>
    </source>
</evidence>
<dbReference type="EC" id="3.7.1.3" evidence="4 5"/>
<comment type="pathway">
    <text evidence="4 5">Cofactor biosynthesis; NAD(+) biosynthesis; quinolinate from L-kynurenine: step 2/3.</text>
</comment>
<evidence type="ECO:0000313" key="7">
    <source>
        <dbReference type="EMBL" id="PKI85616.1"/>
    </source>
</evidence>
<dbReference type="GO" id="GO:0019441">
    <property type="term" value="P:L-tryptophan catabolic process to kynurenine"/>
    <property type="evidence" value="ECO:0007669"/>
    <property type="project" value="TreeGrafter"/>
</dbReference>
<keyword evidence="3 4" id="KW-0663">Pyridoxal phosphate</keyword>
<gene>
    <name evidence="4 7" type="primary">BNA5</name>
    <name evidence="7" type="ORF">MVES_000717</name>
</gene>
<dbReference type="Proteomes" id="UP000232875">
    <property type="component" value="Unassembled WGS sequence"/>
</dbReference>
<dbReference type="Pfam" id="PF22580">
    <property type="entry name" value="KYNU_C"/>
    <property type="match status" value="1"/>
</dbReference>
<dbReference type="OrthoDB" id="5978656at2759"/>
<comment type="subcellular location">
    <subcellularLocation>
        <location evidence="4 5">Cytoplasm</location>
    </subcellularLocation>
</comment>
<evidence type="ECO:0000256" key="1">
    <source>
        <dbReference type="ARBA" id="ARBA00022642"/>
    </source>
</evidence>
<feature type="binding site" evidence="4">
    <location>
        <position position="271"/>
    </location>
    <ligand>
        <name>pyridoxal 5'-phosphate</name>
        <dbReference type="ChEBI" id="CHEBI:597326"/>
    </ligand>
</feature>
<dbReference type="PANTHER" id="PTHR14084">
    <property type="entry name" value="KYNURENINASE"/>
    <property type="match status" value="1"/>
</dbReference>
<dbReference type="STRING" id="2020962.A0A2N1JGF0"/>
<dbReference type="GO" id="GO:0030429">
    <property type="term" value="F:kynureninase activity"/>
    <property type="evidence" value="ECO:0007669"/>
    <property type="project" value="UniProtKB-UniRule"/>
</dbReference>
<dbReference type="Gene3D" id="3.40.640.10">
    <property type="entry name" value="Type I PLP-dependent aspartate aminotransferase-like (Major domain)"/>
    <property type="match status" value="1"/>
</dbReference>
<dbReference type="GO" id="GO:0034354">
    <property type="term" value="P:'de novo' NAD+ biosynthetic process from L-tryptophan"/>
    <property type="evidence" value="ECO:0007669"/>
    <property type="project" value="UniProtKB-UniRule"/>
</dbReference>
<keyword evidence="2 4" id="KW-0378">Hydrolase</keyword>
<dbReference type="UniPathway" id="UPA00334">
    <property type="reaction ID" value="UER00455"/>
</dbReference>